<dbReference type="GO" id="GO:0008521">
    <property type="term" value="F:acetyl-CoA transmembrane transporter activity"/>
    <property type="evidence" value="ECO:0007669"/>
    <property type="project" value="InterPro"/>
</dbReference>
<organism evidence="6 7">
    <name type="scientific">Macrosiphum euphorbiae</name>
    <name type="common">potato aphid</name>
    <dbReference type="NCBI Taxonomy" id="13131"/>
    <lineage>
        <taxon>Eukaryota</taxon>
        <taxon>Metazoa</taxon>
        <taxon>Ecdysozoa</taxon>
        <taxon>Arthropoda</taxon>
        <taxon>Hexapoda</taxon>
        <taxon>Insecta</taxon>
        <taxon>Pterygota</taxon>
        <taxon>Neoptera</taxon>
        <taxon>Paraneoptera</taxon>
        <taxon>Hemiptera</taxon>
        <taxon>Sternorrhyncha</taxon>
        <taxon>Aphidomorpha</taxon>
        <taxon>Aphidoidea</taxon>
        <taxon>Aphididae</taxon>
        <taxon>Macrosiphini</taxon>
        <taxon>Macrosiphum</taxon>
    </lineage>
</organism>
<evidence type="ECO:0000256" key="2">
    <source>
        <dbReference type="ARBA" id="ARBA00022692"/>
    </source>
</evidence>
<feature type="transmembrane region" description="Helical" evidence="5">
    <location>
        <begin position="169"/>
        <end position="195"/>
    </location>
</feature>
<evidence type="ECO:0000256" key="4">
    <source>
        <dbReference type="ARBA" id="ARBA00023136"/>
    </source>
</evidence>
<evidence type="ECO:0008006" key="8">
    <source>
        <dbReference type="Google" id="ProtNLM"/>
    </source>
</evidence>
<dbReference type="InterPro" id="IPR024371">
    <property type="entry name" value="AcetylCoA_trans_1-like"/>
</dbReference>
<name>A0AAV0W6D9_9HEMI</name>
<comment type="caution">
    <text evidence="6">The sequence shown here is derived from an EMBL/GenBank/DDBJ whole genome shotgun (WGS) entry which is preliminary data.</text>
</comment>
<dbReference type="InterPro" id="IPR004752">
    <property type="entry name" value="AmpG_permease/AT-1"/>
</dbReference>
<feature type="transmembrane region" description="Helical" evidence="5">
    <location>
        <begin position="136"/>
        <end position="157"/>
    </location>
</feature>
<dbReference type="PANTHER" id="PTHR12778:SF9">
    <property type="entry name" value="ACETYL-COENZYME A TRANSPORTER 1"/>
    <property type="match status" value="1"/>
</dbReference>
<feature type="transmembrane region" description="Helical" evidence="5">
    <location>
        <begin position="105"/>
        <end position="124"/>
    </location>
</feature>
<evidence type="ECO:0000256" key="3">
    <source>
        <dbReference type="ARBA" id="ARBA00022989"/>
    </source>
</evidence>
<sequence>MTVPQLEEIENLTALTVVNDSNSAKKPNLKGDWLNVFLLLLLYTMQGLPRGLALAMPIILQSNKDVSYKDQALFSFVHWPHSLKLIWAPLVDALYVQKMGRRKSWIIPVQYSIGACFVYMAININKWLPETGRPDILKLVSVFFFMNILAATQDIAVDGWALTMLKKNNVGFASTCNASGLAIGIIISYVCSILLTSVDFSNQYLRFSPDVGGVITMKCLFYVLGIFFILISTLIAMFKKEKDNRLEDDYVKLNIVQNYLLLWDILKLPSIQILTLTLLTAKVNIFRN</sequence>
<evidence type="ECO:0000256" key="1">
    <source>
        <dbReference type="ARBA" id="ARBA00004141"/>
    </source>
</evidence>
<comment type="subcellular location">
    <subcellularLocation>
        <location evidence="1">Membrane</location>
        <topology evidence="1">Multi-pass membrane protein</topology>
    </subcellularLocation>
</comment>
<proteinExistence type="predicted"/>
<dbReference type="PANTHER" id="PTHR12778">
    <property type="entry name" value="SOLUTE CARRIER FAMILY 33 ACETYL-COA TRANSPORTER -RELATED"/>
    <property type="match status" value="1"/>
</dbReference>
<keyword evidence="3 5" id="KW-1133">Transmembrane helix</keyword>
<dbReference type="Proteomes" id="UP001160148">
    <property type="component" value="Unassembled WGS sequence"/>
</dbReference>
<keyword evidence="7" id="KW-1185">Reference proteome</keyword>
<dbReference type="EMBL" id="CARXXK010000001">
    <property type="protein sequence ID" value="CAI6351394.1"/>
    <property type="molecule type" value="Genomic_DNA"/>
</dbReference>
<dbReference type="GO" id="GO:0016020">
    <property type="term" value="C:membrane"/>
    <property type="evidence" value="ECO:0007669"/>
    <property type="project" value="UniProtKB-SubCell"/>
</dbReference>
<dbReference type="SUPFAM" id="SSF103473">
    <property type="entry name" value="MFS general substrate transporter"/>
    <property type="match status" value="1"/>
</dbReference>
<dbReference type="AlphaFoldDB" id="A0AAV0W6D9"/>
<keyword evidence="4 5" id="KW-0472">Membrane</keyword>
<dbReference type="Pfam" id="PF13000">
    <property type="entry name" value="Acatn"/>
    <property type="match status" value="1"/>
</dbReference>
<dbReference type="InterPro" id="IPR036259">
    <property type="entry name" value="MFS_trans_sf"/>
</dbReference>
<protein>
    <recommendedName>
        <fullName evidence="8">Acetyl-coenzyme A transporter 1</fullName>
    </recommendedName>
</protein>
<reference evidence="6 7" key="1">
    <citation type="submission" date="2023-01" db="EMBL/GenBank/DDBJ databases">
        <authorList>
            <person name="Whitehead M."/>
        </authorList>
    </citation>
    <scope>NUCLEOTIDE SEQUENCE [LARGE SCALE GENOMIC DNA]</scope>
</reference>
<evidence type="ECO:0000256" key="5">
    <source>
        <dbReference type="SAM" id="Phobius"/>
    </source>
</evidence>
<dbReference type="GO" id="GO:0035348">
    <property type="term" value="P:acetyl-CoA transmembrane transport"/>
    <property type="evidence" value="ECO:0007669"/>
    <property type="project" value="InterPro"/>
</dbReference>
<gene>
    <name evidence="6" type="ORF">MEUPH1_LOCUS7745</name>
</gene>
<keyword evidence="2 5" id="KW-0812">Transmembrane</keyword>
<accession>A0AAV0W6D9</accession>
<evidence type="ECO:0000313" key="7">
    <source>
        <dbReference type="Proteomes" id="UP001160148"/>
    </source>
</evidence>
<feature type="transmembrane region" description="Helical" evidence="5">
    <location>
        <begin position="215"/>
        <end position="238"/>
    </location>
</feature>
<evidence type="ECO:0000313" key="6">
    <source>
        <dbReference type="EMBL" id="CAI6351394.1"/>
    </source>
</evidence>